<proteinExistence type="predicted"/>
<evidence type="ECO:0000313" key="2">
    <source>
        <dbReference type="EMBL" id="EPQ56922.1"/>
    </source>
</evidence>
<dbReference type="EMBL" id="KB469299">
    <property type="protein sequence ID" value="EPQ56922.1"/>
    <property type="molecule type" value="Genomic_DNA"/>
</dbReference>
<dbReference type="AlphaFoldDB" id="S7QC46"/>
<feature type="signal peptide" evidence="1">
    <location>
        <begin position="1"/>
        <end position="24"/>
    </location>
</feature>
<dbReference type="OrthoDB" id="3248315at2759"/>
<reference evidence="2 3" key="1">
    <citation type="journal article" date="2012" name="Science">
        <title>The Paleozoic origin of enzymatic lignin decomposition reconstructed from 31 fungal genomes.</title>
        <authorList>
            <person name="Floudas D."/>
            <person name="Binder M."/>
            <person name="Riley R."/>
            <person name="Barry K."/>
            <person name="Blanchette R.A."/>
            <person name="Henrissat B."/>
            <person name="Martinez A.T."/>
            <person name="Otillar R."/>
            <person name="Spatafora J.W."/>
            <person name="Yadav J.S."/>
            <person name="Aerts A."/>
            <person name="Benoit I."/>
            <person name="Boyd A."/>
            <person name="Carlson A."/>
            <person name="Copeland A."/>
            <person name="Coutinho P.M."/>
            <person name="de Vries R.P."/>
            <person name="Ferreira P."/>
            <person name="Findley K."/>
            <person name="Foster B."/>
            <person name="Gaskell J."/>
            <person name="Glotzer D."/>
            <person name="Gorecki P."/>
            <person name="Heitman J."/>
            <person name="Hesse C."/>
            <person name="Hori C."/>
            <person name="Igarashi K."/>
            <person name="Jurgens J.A."/>
            <person name="Kallen N."/>
            <person name="Kersten P."/>
            <person name="Kohler A."/>
            <person name="Kuees U."/>
            <person name="Kumar T.K.A."/>
            <person name="Kuo A."/>
            <person name="LaButti K."/>
            <person name="Larrondo L.F."/>
            <person name="Lindquist E."/>
            <person name="Ling A."/>
            <person name="Lombard V."/>
            <person name="Lucas S."/>
            <person name="Lundell T."/>
            <person name="Martin R."/>
            <person name="McLaughlin D.J."/>
            <person name="Morgenstern I."/>
            <person name="Morin E."/>
            <person name="Murat C."/>
            <person name="Nagy L.G."/>
            <person name="Nolan M."/>
            <person name="Ohm R.A."/>
            <person name="Patyshakuliyeva A."/>
            <person name="Rokas A."/>
            <person name="Ruiz-Duenas F.J."/>
            <person name="Sabat G."/>
            <person name="Salamov A."/>
            <person name="Samejima M."/>
            <person name="Schmutz J."/>
            <person name="Slot J.C."/>
            <person name="St John F."/>
            <person name="Stenlid J."/>
            <person name="Sun H."/>
            <person name="Sun S."/>
            <person name="Syed K."/>
            <person name="Tsang A."/>
            <person name="Wiebenga A."/>
            <person name="Young D."/>
            <person name="Pisabarro A."/>
            <person name="Eastwood D.C."/>
            <person name="Martin F."/>
            <person name="Cullen D."/>
            <person name="Grigoriev I.V."/>
            <person name="Hibbett D.S."/>
        </authorList>
    </citation>
    <scope>NUCLEOTIDE SEQUENCE [LARGE SCALE GENOMIC DNA]</scope>
    <source>
        <strain evidence="2 3">ATCC 11539</strain>
    </source>
</reference>
<organism evidence="2 3">
    <name type="scientific">Gloeophyllum trabeum (strain ATCC 11539 / FP-39264 / Madison 617)</name>
    <name type="common">Brown rot fungus</name>
    <dbReference type="NCBI Taxonomy" id="670483"/>
    <lineage>
        <taxon>Eukaryota</taxon>
        <taxon>Fungi</taxon>
        <taxon>Dikarya</taxon>
        <taxon>Basidiomycota</taxon>
        <taxon>Agaricomycotina</taxon>
        <taxon>Agaricomycetes</taxon>
        <taxon>Gloeophyllales</taxon>
        <taxon>Gloeophyllaceae</taxon>
        <taxon>Gloeophyllum</taxon>
    </lineage>
</organism>
<feature type="chain" id="PRO_5004544051" evidence="1">
    <location>
        <begin position="25"/>
        <end position="181"/>
    </location>
</feature>
<accession>S7QC46</accession>
<dbReference type="KEGG" id="gtr:GLOTRDRAFT_127308"/>
<dbReference type="Proteomes" id="UP000030669">
    <property type="component" value="Unassembled WGS sequence"/>
</dbReference>
<sequence>MFSMLRRLTSISIICLFLACTVLGATGLTNQHLAHLSTTSGGLVTCLSDPDVHALQEAIQLTPCTLIYTFASWSGHARYLIHDREYIQNVARQYREAIESKRLAIVATQMDEPPAEGDPRWKYVINGNHWDSLAMFSNSSVESKAAVQPTAESLASAFDACLTSHPPTSIQSESSLPKDEL</sequence>
<gene>
    <name evidence="2" type="ORF">GLOTRDRAFT_127308</name>
</gene>
<keyword evidence="3" id="KW-1185">Reference proteome</keyword>
<evidence type="ECO:0000313" key="3">
    <source>
        <dbReference type="Proteomes" id="UP000030669"/>
    </source>
</evidence>
<protein>
    <submittedName>
        <fullName evidence="2">Uncharacterized protein</fullName>
    </submittedName>
</protein>
<dbReference type="PROSITE" id="PS51257">
    <property type="entry name" value="PROKAR_LIPOPROTEIN"/>
    <property type="match status" value="1"/>
</dbReference>
<dbReference type="RefSeq" id="XP_007864109.1">
    <property type="nucleotide sequence ID" value="XM_007865918.1"/>
</dbReference>
<keyword evidence="1" id="KW-0732">Signal</keyword>
<dbReference type="HOGENOM" id="CLU_1503597_0_0_1"/>
<evidence type="ECO:0000256" key="1">
    <source>
        <dbReference type="SAM" id="SignalP"/>
    </source>
</evidence>
<dbReference type="GeneID" id="19301534"/>
<name>S7QC46_GLOTA</name>